<evidence type="ECO:0008006" key="4">
    <source>
        <dbReference type="Google" id="ProtNLM"/>
    </source>
</evidence>
<sequence>MINVDSELRLSLLLNLAERYGIAQVLCDKAAFDENTRFIYYSSTNLTITFHRNDSLAKEALCDAPSSATHVVSTVNMGISFMVVLRLPTEAVTVCEIDFLLERIRAALSRTEQKKFHLTSEQKKLLDKILQTKVYSNLQQLTDVCSISKIFEVIEQVRRNRSRYIPVAFSLVLVTDFCKPNYRKPIVYSPLSHELSEAIEENLILIRNSLTQFKIRLDHETTKLLVGHRSGQLNQLREQRSQLETRYRKTISKISHSLVQTRRRKPNDAFDNMLLPIKSDLQALAVTVMSLETKARWITKLRQENIEYINFEESPYKKCKTVEDIQQMLLSESMNNQALCTSDNLYTNQRSRFEKLYQLLRDNYQKNSSLRLHCIDFSYSKFSLSNIVILPKQEVSDHVNHTRPPKVSALKKSDDHAKRSTMSPIANTTNLSETDSKLSSSLRISQVTIPEVTVQSKNTLEERTSLIAQLSEPVTILLLGESGVGKSTFINAIANYLTFDSFQEAESSEPVVLIPVSFVITVGDNFEEHIIKFGEMDNLNNEDFDRPGQSVTQHCKSYLFDLKHKHGKQLRIIDTPGLGDIRGLDQDERNMEHILQYVNNLTHINAICFLLKPNTSRLHIVLRTCFQELFAFLHPSARQNLIFCFTNARSTFYTPGDTAPILKAMLQSLSIENVVFNRANTFCFDNEAFRFLVALQNDISFDKENKREYEMSWSKSVVESTKLIKYISEELTVYHINNRWTSIRQAQFEILYMVRPILETIRNILRNIILFEKNILNESVELHVSSLSRVAMRCLSCQCDPMSVGHFRIIQTNVHDIQTQCLQCKCSVEQHVQVDYIIQYQCKQSTSQIHNHYTREVLDQLIISNIILAQFLANNSHGTKADPFVNGLTSMIDEETYICRTEQTHSFNSELLNELLILKDRYRRSFIEMQSKFTTLDLPKVYKVIDNISQYPMIQKQMKAVKETQQKIMEQYEYDANKI</sequence>
<dbReference type="Proteomes" id="UP000663828">
    <property type="component" value="Unassembled WGS sequence"/>
</dbReference>
<evidence type="ECO:0000256" key="1">
    <source>
        <dbReference type="SAM" id="MobiDB-lite"/>
    </source>
</evidence>
<organism evidence="2 3">
    <name type="scientific">Adineta ricciae</name>
    <name type="common">Rotifer</name>
    <dbReference type="NCBI Taxonomy" id="249248"/>
    <lineage>
        <taxon>Eukaryota</taxon>
        <taxon>Metazoa</taxon>
        <taxon>Spiralia</taxon>
        <taxon>Gnathifera</taxon>
        <taxon>Rotifera</taxon>
        <taxon>Eurotatoria</taxon>
        <taxon>Bdelloidea</taxon>
        <taxon>Adinetida</taxon>
        <taxon>Adinetidae</taxon>
        <taxon>Adineta</taxon>
    </lineage>
</organism>
<dbReference type="PANTHER" id="PTHR32046:SF11">
    <property type="entry name" value="IMMUNE-ASSOCIATED NUCLEOTIDE-BINDING PROTEIN 10-LIKE"/>
    <property type="match status" value="1"/>
</dbReference>
<name>A0A813Y8M9_ADIRI</name>
<reference evidence="2" key="1">
    <citation type="submission" date="2021-02" db="EMBL/GenBank/DDBJ databases">
        <authorList>
            <person name="Nowell W R."/>
        </authorList>
    </citation>
    <scope>NUCLEOTIDE SEQUENCE</scope>
</reference>
<dbReference type="SUPFAM" id="SSF52540">
    <property type="entry name" value="P-loop containing nucleoside triphosphate hydrolases"/>
    <property type="match status" value="1"/>
</dbReference>
<dbReference type="InterPro" id="IPR025662">
    <property type="entry name" value="Sigma_54_int_dom_ATP-bd_1"/>
</dbReference>
<dbReference type="EMBL" id="CAJNOR010000325">
    <property type="protein sequence ID" value="CAF0880650.1"/>
    <property type="molecule type" value="Genomic_DNA"/>
</dbReference>
<evidence type="ECO:0000313" key="3">
    <source>
        <dbReference type="Proteomes" id="UP000663828"/>
    </source>
</evidence>
<proteinExistence type="predicted"/>
<comment type="caution">
    <text evidence="2">The sequence shown here is derived from an EMBL/GenBank/DDBJ whole genome shotgun (WGS) entry which is preliminary data.</text>
</comment>
<gene>
    <name evidence="2" type="ORF">XAT740_LOCUS6981</name>
</gene>
<dbReference type="Gene3D" id="3.40.50.300">
    <property type="entry name" value="P-loop containing nucleotide triphosphate hydrolases"/>
    <property type="match status" value="1"/>
</dbReference>
<accession>A0A813Y8M9</accession>
<dbReference type="PROSITE" id="PS00675">
    <property type="entry name" value="SIGMA54_INTERACT_1"/>
    <property type="match status" value="1"/>
</dbReference>
<dbReference type="AlphaFoldDB" id="A0A813Y8M9"/>
<dbReference type="InterPro" id="IPR027417">
    <property type="entry name" value="P-loop_NTPase"/>
</dbReference>
<evidence type="ECO:0000313" key="2">
    <source>
        <dbReference type="EMBL" id="CAF0880650.1"/>
    </source>
</evidence>
<protein>
    <recommendedName>
        <fullName evidence="4">G domain-containing protein</fullName>
    </recommendedName>
</protein>
<dbReference type="PANTHER" id="PTHR32046">
    <property type="entry name" value="G DOMAIN-CONTAINING PROTEIN"/>
    <property type="match status" value="1"/>
</dbReference>
<feature type="region of interest" description="Disordered" evidence="1">
    <location>
        <begin position="398"/>
        <end position="432"/>
    </location>
</feature>
<feature type="compositionally biased region" description="Polar residues" evidence="1">
    <location>
        <begin position="420"/>
        <end position="432"/>
    </location>
</feature>
<keyword evidence="3" id="KW-1185">Reference proteome</keyword>